<keyword evidence="5 7" id="KW-0548">Nucleotidyltransferase</keyword>
<dbReference type="EMBL" id="QZMU01000002">
    <property type="protein sequence ID" value="RRQ20037.1"/>
    <property type="molecule type" value="Genomic_DNA"/>
</dbReference>
<dbReference type="OrthoDB" id="9806837at2"/>
<dbReference type="Gene3D" id="3.90.550.10">
    <property type="entry name" value="Spore Coat Polysaccharide Biosynthesis Protein SpsA, Chain A"/>
    <property type="match status" value="1"/>
</dbReference>
<dbReference type="InterPro" id="IPR050088">
    <property type="entry name" value="IspD/TarI_cytidylyltransf_bact"/>
</dbReference>
<dbReference type="HAMAP" id="MF_00108">
    <property type="entry name" value="IspD"/>
    <property type="match status" value="1"/>
</dbReference>
<dbReference type="GO" id="GO:0019288">
    <property type="term" value="P:isopentenyl diphosphate biosynthetic process, methylerythritol 4-phosphate pathway"/>
    <property type="evidence" value="ECO:0007669"/>
    <property type="project" value="UniProtKB-UniRule"/>
</dbReference>
<dbReference type="FunFam" id="3.90.550.10:FF:000003">
    <property type="entry name" value="2-C-methyl-D-erythritol 4-phosphate cytidylyltransferase"/>
    <property type="match status" value="1"/>
</dbReference>
<evidence type="ECO:0000313" key="9">
    <source>
        <dbReference type="Proteomes" id="UP000287798"/>
    </source>
</evidence>
<dbReference type="InterPro" id="IPR034683">
    <property type="entry name" value="IspD/TarI"/>
</dbReference>
<name>A0A426QE67_9GAMM</name>
<comment type="similarity">
    <text evidence="3 7">Belongs to the IspD/TarI cytidylyltransferase family. IspD subfamily.</text>
</comment>
<organism evidence="8 9">
    <name type="scientific">Thiohalobacter thiocyanaticus</name>
    <dbReference type="NCBI Taxonomy" id="585455"/>
    <lineage>
        <taxon>Bacteria</taxon>
        <taxon>Pseudomonadati</taxon>
        <taxon>Pseudomonadota</taxon>
        <taxon>Gammaproteobacteria</taxon>
        <taxon>Thiohalobacterales</taxon>
        <taxon>Thiohalobacteraceae</taxon>
        <taxon>Thiohalobacter</taxon>
    </lineage>
</organism>
<keyword evidence="4 7" id="KW-0808">Transferase</keyword>
<keyword evidence="9" id="KW-1185">Reference proteome</keyword>
<dbReference type="CDD" id="cd02516">
    <property type="entry name" value="CDP-ME_synthetase"/>
    <property type="match status" value="1"/>
</dbReference>
<dbReference type="RefSeq" id="WP_125182599.1">
    <property type="nucleotide sequence ID" value="NZ_QZMU01000002.1"/>
</dbReference>
<dbReference type="GO" id="GO:0050518">
    <property type="term" value="F:2-C-methyl-D-erythritol 4-phosphate cytidylyltransferase activity"/>
    <property type="evidence" value="ECO:0007669"/>
    <property type="project" value="UniProtKB-UniRule"/>
</dbReference>
<dbReference type="Proteomes" id="UP000287798">
    <property type="component" value="Unassembled WGS sequence"/>
</dbReference>
<proteinExistence type="inferred from homology"/>
<dbReference type="InterPro" id="IPR029044">
    <property type="entry name" value="Nucleotide-diphossugar_trans"/>
</dbReference>
<feature type="site" description="Positions MEP for the nucleophilic attack" evidence="7">
    <location>
        <position position="215"/>
    </location>
</feature>
<comment type="caution">
    <text evidence="8">The sequence shown here is derived from an EMBL/GenBank/DDBJ whole genome shotgun (WGS) entry which is preliminary data.</text>
</comment>
<dbReference type="NCBIfam" id="TIGR00453">
    <property type="entry name" value="ispD"/>
    <property type="match status" value="1"/>
</dbReference>
<reference evidence="8 9" key="1">
    <citation type="journal article" date="2010" name="Int. J. Syst. Evol. Microbiol.">
        <title>Thiohalobacter thiocyanaticus gen. nov., sp. nov., a moderately halophilic, sulfur-oxidizing gammaproteobacterium from hypersaline lakes, that utilizes thiocyanate.</title>
        <authorList>
            <person name="Sorokin D.Y."/>
            <person name="Kovaleva O.L."/>
            <person name="Tourova T.P."/>
            <person name="Muyzer G."/>
        </authorList>
    </citation>
    <scope>NUCLEOTIDE SEQUENCE [LARGE SCALE GENOMIC DNA]</scope>
    <source>
        <strain evidence="8 9">Hrh1</strain>
    </source>
</reference>
<evidence type="ECO:0000256" key="2">
    <source>
        <dbReference type="ARBA" id="ARBA00004787"/>
    </source>
</evidence>
<gene>
    <name evidence="7" type="primary">ispD</name>
    <name evidence="8" type="ORF">D6C00_14865</name>
</gene>
<evidence type="ECO:0000313" key="8">
    <source>
        <dbReference type="EMBL" id="RRQ20037.1"/>
    </source>
</evidence>
<evidence type="ECO:0000256" key="4">
    <source>
        <dbReference type="ARBA" id="ARBA00022679"/>
    </source>
</evidence>
<dbReference type="InterPro" id="IPR001228">
    <property type="entry name" value="IspD"/>
</dbReference>
<evidence type="ECO:0000256" key="3">
    <source>
        <dbReference type="ARBA" id="ARBA00009789"/>
    </source>
</evidence>
<comment type="pathway">
    <text evidence="2 7">Isoprenoid biosynthesis; isopentenyl diphosphate biosynthesis via DXP pathway; isopentenyl diphosphate from 1-deoxy-D-xylulose 5-phosphate: step 2/6.</text>
</comment>
<dbReference type="PANTHER" id="PTHR32125">
    <property type="entry name" value="2-C-METHYL-D-ERYTHRITOL 4-PHOSPHATE CYTIDYLYLTRANSFERASE, CHLOROPLASTIC"/>
    <property type="match status" value="1"/>
</dbReference>
<dbReference type="Pfam" id="PF01128">
    <property type="entry name" value="IspD"/>
    <property type="match status" value="1"/>
</dbReference>
<dbReference type="PANTHER" id="PTHR32125:SF4">
    <property type="entry name" value="2-C-METHYL-D-ERYTHRITOL 4-PHOSPHATE CYTIDYLYLTRANSFERASE, CHLOROPLASTIC"/>
    <property type="match status" value="1"/>
</dbReference>
<comment type="function">
    <text evidence="7">Catalyzes the formation of 4-diphosphocytidyl-2-C-methyl-D-erythritol from CTP and 2-C-methyl-D-erythritol 4-phosphate (MEP).</text>
</comment>
<protein>
    <recommendedName>
        <fullName evidence="7">2-C-methyl-D-erythritol 4-phosphate cytidylyltransferase</fullName>
        <ecNumber evidence="7">2.7.7.60</ecNumber>
    </recommendedName>
    <alternativeName>
        <fullName evidence="7">4-diphosphocytidyl-2C-methyl-D-erythritol synthase</fullName>
    </alternativeName>
    <alternativeName>
        <fullName evidence="7">MEP cytidylyltransferase</fullName>
        <shortName evidence="7">MCT</shortName>
    </alternativeName>
</protein>
<comment type="catalytic activity">
    <reaction evidence="1 7">
        <text>2-C-methyl-D-erythritol 4-phosphate + CTP + H(+) = 4-CDP-2-C-methyl-D-erythritol + diphosphate</text>
        <dbReference type="Rhea" id="RHEA:13429"/>
        <dbReference type="ChEBI" id="CHEBI:15378"/>
        <dbReference type="ChEBI" id="CHEBI:33019"/>
        <dbReference type="ChEBI" id="CHEBI:37563"/>
        <dbReference type="ChEBI" id="CHEBI:57823"/>
        <dbReference type="ChEBI" id="CHEBI:58262"/>
        <dbReference type="EC" id="2.7.7.60"/>
    </reaction>
</comment>
<dbReference type="SUPFAM" id="SSF53448">
    <property type="entry name" value="Nucleotide-diphospho-sugar transferases"/>
    <property type="match status" value="1"/>
</dbReference>
<evidence type="ECO:0000256" key="1">
    <source>
        <dbReference type="ARBA" id="ARBA00001282"/>
    </source>
</evidence>
<sequence>MSHPPKYWAVVPAAGIGRRMGAEVPKQYLPLGRQSVLEYTLDALYGEPRIQAVCVVHGADDPYWSSLQYTAPRPLIEAPGGAERSDSVLNGILNLLTQADPDDWVLVHDAARPCLRREDLAKLIDTLSDDDVGGLLAVPTRDTMKEVDEQGRVVATLDRSVIWHALTPQMFRLRALHDALAKARDAGRAVTDEASAIEAAGLRPKLVEGHADNLKITRPEDLALAGFYLQQQERL</sequence>
<dbReference type="UniPathway" id="UPA00056">
    <property type="reaction ID" value="UER00093"/>
</dbReference>
<keyword evidence="6 7" id="KW-0414">Isoprene biosynthesis</keyword>
<feature type="site" description="Transition state stabilizer" evidence="7">
    <location>
        <position position="26"/>
    </location>
</feature>
<dbReference type="AlphaFoldDB" id="A0A426QE67"/>
<accession>A0A426QE67</accession>
<feature type="site" description="Positions MEP for the nucleophilic attack" evidence="7">
    <location>
        <position position="159"/>
    </location>
</feature>
<feature type="site" description="Transition state stabilizer" evidence="7">
    <location>
        <position position="19"/>
    </location>
</feature>
<evidence type="ECO:0000256" key="6">
    <source>
        <dbReference type="ARBA" id="ARBA00023229"/>
    </source>
</evidence>
<dbReference type="PROSITE" id="PS01295">
    <property type="entry name" value="ISPD"/>
    <property type="match status" value="1"/>
</dbReference>
<evidence type="ECO:0000256" key="5">
    <source>
        <dbReference type="ARBA" id="ARBA00022695"/>
    </source>
</evidence>
<evidence type="ECO:0000256" key="7">
    <source>
        <dbReference type="HAMAP-Rule" id="MF_00108"/>
    </source>
</evidence>
<dbReference type="InterPro" id="IPR018294">
    <property type="entry name" value="ISPD_synthase_CS"/>
</dbReference>
<dbReference type="EC" id="2.7.7.60" evidence="7"/>